<protein>
    <recommendedName>
        <fullName evidence="3">Macrocin O-methyltransferase</fullName>
    </recommendedName>
</protein>
<dbReference type="SUPFAM" id="SSF53335">
    <property type="entry name" value="S-adenosyl-L-methionine-dependent methyltransferases"/>
    <property type="match status" value="1"/>
</dbReference>
<evidence type="ECO:0008006" key="3">
    <source>
        <dbReference type="Google" id="ProtNLM"/>
    </source>
</evidence>
<dbReference type="Pfam" id="PF05711">
    <property type="entry name" value="TylF"/>
    <property type="match status" value="1"/>
</dbReference>
<reference evidence="1 2" key="1">
    <citation type="journal article" date="2015" name="Nature">
        <title>rRNA introns, odd ribosomes, and small enigmatic genomes across a large radiation of phyla.</title>
        <authorList>
            <person name="Brown C.T."/>
            <person name="Hug L.A."/>
            <person name="Thomas B.C."/>
            <person name="Sharon I."/>
            <person name="Castelle C.J."/>
            <person name="Singh A."/>
            <person name="Wilkins M.J."/>
            <person name="Williams K.H."/>
            <person name="Banfield J.F."/>
        </authorList>
    </citation>
    <scope>NUCLEOTIDE SEQUENCE [LARGE SCALE GENOMIC DNA]</scope>
</reference>
<accession>A0A0G0D9F6</accession>
<name>A0A0G0D9F6_9BACT</name>
<dbReference type="InterPro" id="IPR029063">
    <property type="entry name" value="SAM-dependent_MTases_sf"/>
</dbReference>
<proteinExistence type="predicted"/>
<dbReference type="InterPro" id="IPR008884">
    <property type="entry name" value="TylF_MeTrfase"/>
</dbReference>
<sequence length="401" mass="47065">MLTDIIDYIIYLKLTATKFNIYSLKHDFLNWRIIKSHLITYIKNTANKYFYLWSDKYKINQWNSSFTYQQWLVFISSEIKKYLSNKLTILIGPGKNITNLYSTFSKSDKASIRLLRLSAQSLKSNSLSDLSKYILKKLFNQKEKNQIDNIVLCYDDNSSIYKLIKILTANLKTKYRNLIYKVSLPTQYPPSLNYISSVFDDKLVFDIYRYSLAKCEVKCPLEDVLDLYQALIQTKNVQGEIAEFGTYRGHSGLVISEIVRRLNINKKIFLCDTYKQFPYERLGIDRFWSNTHKVNFISIKKMFSSYKNVSLIKGDFFDTIDKLLINHFSFVNVDCDSYRAVKLVTEKIFPRLSKGGIILFEDYGHVQCIGARYAIDEYFKNIKNYRKFFSGFSGSLIITKI</sequence>
<comment type="caution">
    <text evidence="1">The sequence shown here is derived from an EMBL/GenBank/DDBJ whole genome shotgun (WGS) entry which is preliminary data.</text>
</comment>
<dbReference type="EMBL" id="LBPN01000001">
    <property type="protein sequence ID" value="KKP59965.1"/>
    <property type="molecule type" value="Genomic_DNA"/>
</dbReference>
<dbReference type="PANTHER" id="PTHR40036">
    <property type="entry name" value="MACROCIN O-METHYLTRANSFERASE"/>
    <property type="match status" value="1"/>
</dbReference>
<dbReference type="AlphaFoldDB" id="A0A0G0D9F6"/>
<evidence type="ECO:0000313" key="1">
    <source>
        <dbReference type="EMBL" id="KKP59965.1"/>
    </source>
</evidence>
<gene>
    <name evidence="1" type="ORF">UR52_C0001G0045</name>
</gene>
<organism evidence="1 2">
    <name type="scientific">Candidatus Gottesmanbacteria bacterium GW2011_GWA1_34_13</name>
    <dbReference type="NCBI Taxonomy" id="1618434"/>
    <lineage>
        <taxon>Bacteria</taxon>
        <taxon>Candidatus Gottesmaniibacteriota</taxon>
    </lineage>
</organism>
<dbReference type="STRING" id="1618434.UR52_C0001G0045"/>
<evidence type="ECO:0000313" key="2">
    <source>
        <dbReference type="Proteomes" id="UP000034176"/>
    </source>
</evidence>
<dbReference type="PANTHER" id="PTHR40036:SF1">
    <property type="entry name" value="MACROCIN O-METHYLTRANSFERASE"/>
    <property type="match status" value="1"/>
</dbReference>
<dbReference type="Gene3D" id="3.40.50.150">
    <property type="entry name" value="Vaccinia Virus protein VP39"/>
    <property type="match status" value="1"/>
</dbReference>
<dbReference type="Proteomes" id="UP000034176">
    <property type="component" value="Unassembled WGS sequence"/>
</dbReference>